<proteinExistence type="predicted"/>
<dbReference type="OrthoDB" id="5861309at2759"/>
<keyword evidence="2" id="KW-1185">Reference proteome</keyword>
<gene>
    <name evidence="1" type="ORF">JZ751_011637</name>
</gene>
<sequence>MNDIRRSLLRRDSLSAAKQVLYHLDILFGGQLQKSATPVVDNETAELVEEFVFSLPKERSAPRQMTSLQELQLLEVMCSYFQEQGKDSLRQAIFSALFSPQGNVADGRRQSMLGKLVSMAIAVCRVPILNCTASWMQKSPTHQCMRLAKVLVEDYCGSVPGPSQALRDIITVKDLVPPSDLLEMVVAWVQDDSQLTLLTFLSAPTPTSRPPGSLDPTPLLGLIRWCVKAPLAYRRHRKSPPWGRSPARDPRAADGHTGPLFSRLHLCVLQILVSVREHLAERHLFGRLGVLPLEGVAKLAGELVRLVDDEADPRDKDSDGAAETELALNRLAQALQ</sequence>
<comment type="caution">
    <text evidence="1">The sequence shown here is derived from an EMBL/GenBank/DDBJ whole genome shotgun (WGS) entry which is preliminary data.</text>
</comment>
<protein>
    <submittedName>
        <fullName evidence="1">Uncharacterized protein</fullName>
    </submittedName>
</protein>
<dbReference type="AlphaFoldDB" id="A0A8T2MNG0"/>
<feature type="non-terminal residue" evidence="1">
    <location>
        <position position="1"/>
    </location>
</feature>
<dbReference type="EMBL" id="JAFBMS010001997">
    <property type="protein sequence ID" value="KAG9328640.1"/>
    <property type="molecule type" value="Genomic_DNA"/>
</dbReference>
<dbReference type="PANTHER" id="PTHR14540:SF2">
    <property type="entry name" value="INTEGRATOR COMPLEX SUBUNIT 15"/>
    <property type="match status" value="1"/>
</dbReference>
<dbReference type="Pfam" id="PF14964">
    <property type="entry name" value="INTS15"/>
    <property type="match status" value="2"/>
</dbReference>
<evidence type="ECO:0000313" key="1">
    <source>
        <dbReference type="EMBL" id="KAG9328640.1"/>
    </source>
</evidence>
<organism evidence="1 2">
    <name type="scientific">Albula glossodonta</name>
    <name type="common">roundjaw bonefish</name>
    <dbReference type="NCBI Taxonomy" id="121402"/>
    <lineage>
        <taxon>Eukaryota</taxon>
        <taxon>Metazoa</taxon>
        <taxon>Chordata</taxon>
        <taxon>Craniata</taxon>
        <taxon>Vertebrata</taxon>
        <taxon>Euteleostomi</taxon>
        <taxon>Actinopterygii</taxon>
        <taxon>Neopterygii</taxon>
        <taxon>Teleostei</taxon>
        <taxon>Albuliformes</taxon>
        <taxon>Albulidae</taxon>
        <taxon>Albula</taxon>
    </lineage>
</organism>
<dbReference type="Proteomes" id="UP000824540">
    <property type="component" value="Unassembled WGS sequence"/>
</dbReference>
<reference evidence="1" key="1">
    <citation type="thesis" date="2021" institute="BYU ScholarsArchive" country="Provo, UT, USA">
        <title>Applications of and Algorithms for Genome Assembly and Genomic Analyses with an Emphasis on Marine Teleosts.</title>
        <authorList>
            <person name="Pickett B.D."/>
        </authorList>
    </citation>
    <scope>NUCLEOTIDE SEQUENCE</scope>
    <source>
        <strain evidence="1">HI-2016</strain>
    </source>
</reference>
<dbReference type="PANTHER" id="PTHR14540">
    <property type="entry name" value="INTEGRATOR COMPLEX SUBUNIT 15"/>
    <property type="match status" value="1"/>
</dbReference>
<name>A0A8T2MNG0_9TELE</name>
<evidence type="ECO:0000313" key="2">
    <source>
        <dbReference type="Proteomes" id="UP000824540"/>
    </source>
</evidence>
<dbReference type="InterPro" id="IPR027844">
    <property type="entry name" value="INTS15"/>
</dbReference>
<accession>A0A8T2MNG0</accession>